<evidence type="ECO:0000259" key="14">
    <source>
        <dbReference type="PROSITE" id="PS51103"/>
    </source>
</evidence>
<dbReference type="EMBL" id="AJAQ01000033">
    <property type="protein sequence ID" value="EOH91884.1"/>
    <property type="molecule type" value="Genomic_DNA"/>
</dbReference>
<keyword evidence="3" id="KW-1003">Cell membrane</keyword>
<feature type="transmembrane region" description="Helical" evidence="12">
    <location>
        <begin position="227"/>
        <end position="245"/>
    </location>
</feature>
<dbReference type="GO" id="GO:0005886">
    <property type="term" value="C:plasma membrane"/>
    <property type="evidence" value="ECO:0007669"/>
    <property type="project" value="UniProtKB-SubCell"/>
</dbReference>
<dbReference type="OrthoDB" id="9769191at2"/>
<comment type="caution">
    <text evidence="15">The sequence shown here is derived from an EMBL/GenBank/DDBJ whole genome shotgun (WGS) entry which is preliminary data.</text>
</comment>
<evidence type="ECO:0000256" key="12">
    <source>
        <dbReference type="SAM" id="Phobius"/>
    </source>
</evidence>
<evidence type="ECO:0000313" key="15">
    <source>
        <dbReference type="EMBL" id="EOH91884.1"/>
    </source>
</evidence>
<feature type="transmembrane region" description="Helical" evidence="12">
    <location>
        <begin position="340"/>
        <end position="360"/>
    </location>
</feature>
<keyword evidence="2" id="KW-0813">Transport</keyword>
<evidence type="ECO:0000256" key="9">
    <source>
        <dbReference type="ARBA" id="ARBA00022989"/>
    </source>
</evidence>
<keyword evidence="6" id="KW-0598">Phosphotransferase system</keyword>
<reference evidence="15 16" key="1">
    <citation type="submission" date="2013-02" db="EMBL/GenBank/DDBJ databases">
        <title>The Genome Sequence of Enterococcus pallens BAA-351.</title>
        <authorList>
            <consortium name="The Broad Institute Genome Sequencing Platform"/>
            <consortium name="The Broad Institute Genome Sequencing Center for Infectious Disease"/>
            <person name="Earl A.M."/>
            <person name="Gilmore M.S."/>
            <person name="Lebreton F."/>
            <person name="Walker B."/>
            <person name="Young S.K."/>
            <person name="Zeng Q."/>
            <person name="Gargeya S."/>
            <person name="Fitzgerald M."/>
            <person name="Haas B."/>
            <person name="Abouelleil A."/>
            <person name="Alvarado L."/>
            <person name="Arachchi H.M."/>
            <person name="Berlin A.M."/>
            <person name="Chapman S.B."/>
            <person name="Dewar J."/>
            <person name="Goldberg J."/>
            <person name="Griggs A."/>
            <person name="Gujja S."/>
            <person name="Hansen M."/>
            <person name="Howarth C."/>
            <person name="Imamovic A."/>
            <person name="Larimer J."/>
            <person name="McCowan C."/>
            <person name="Murphy C."/>
            <person name="Neiman D."/>
            <person name="Pearson M."/>
            <person name="Priest M."/>
            <person name="Roberts A."/>
            <person name="Saif S."/>
            <person name="Shea T."/>
            <person name="Sisk P."/>
            <person name="Sykes S."/>
            <person name="Wortman J."/>
            <person name="Nusbaum C."/>
            <person name="Birren B."/>
        </authorList>
    </citation>
    <scope>NUCLEOTIDE SEQUENCE [LARGE SCALE GENOMIC DNA]</scope>
    <source>
        <strain evidence="15 16">ATCC BAA-351</strain>
    </source>
</reference>
<dbReference type="PANTHER" id="PTHR30175:SF1">
    <property type="entry name" value="PTS SYSTEM ARBUTIN-, CELLOBIOSE-, AND SALICIN-SPECIFIC EIIBC COMPONENT-RELATED"/>
    <property type="match status" value="1"/>
</dbReference>
<dbReference type="RefSeq" id="WP_010758168.1">
    <property type="nucleotide sequence ID" value="NZ_ASWD01000001.1"/>
</dbReference>
<proteinExistence type="predicted"/>
<dbReference type="GO" id="GO:0008982">
    <property type="term" value="F:protein-N(PI)-phosphohistidine-sugar phosphotransferase activity"/>
    <property type="evidence" value="ECO:0007669"/>
    <property type="project" value="InterPro"/>
</dbReference>
<evidence type="ECO:0000256" key="1">
    <source>
        <dbReference type="ARBA" id="ARBA00004651"/>
    </source>
</evidence>
<evidence type="ECO:0000256" key="11">
    <source>
        <dbReference type="PROSITE-ProRule" id="PRU00421"/>
    </source>
</evidence>
<dbReference type="GO" id="GO:0090589">
    <property type="term" value="F:protein-phosphocysteine-trehalose phosphotransferase system transporter activity"/>
    <property type="evidence" value="ECO:0007669"/>
    <property type="project" value="TreeGrafter"/>
</dbReference>
<evidence type="ECO:0000259" key="13">
    <source>
        <dbReference type="PROSITE" id="PS51098"/>
    </source>
</evidence>
<accession>R2SUY6</accession>
<evidence type="ECO:0008006" key="17">
    <source>
        <dbReference type="Google" id="ProtNLM"/>
    </source>
</evidence>
<keyword evidence="7 12" id="KW-0812">Transmembrane</keyword>
<feature type="transmembrane region" description="Helical" evidence="12">
    <location>
        <begin position="315"/>
        <end position="334"/>
    </location>
</feature>
<protein>
    <recommendedName>
        <fullName evidence="17">PTS system, glucose-like IIB component</fullName>
    </recommendedName>
</protein>
<dbReference type="Pfam" id="PF00367">
    <property type="entry name" value="PTS_EIIB"/>
    <property type="match status" value="1"/>
</dbReference>
<dbReference type="InterPro" id="IPR003352">
    <property type="entry name" value="PTS_EIIC"/>
</dbReference>
<dbReference type="PATRIC" id="fig|1158607.3.peg.3174"/>
<dbReference type="PROSITE" id="PS51103">
    <property type="entry name" value="PTS_EIIC_TYPE_1"/>
    <property type="match status" value="1"/>
</dbReference>
<feature type="domain" description="PTS EIIB type-1" evidence="13">
    <location>
        <begin position="5"/>
        <end position="87"/>
    </location>
</feature>
<dbReference type="Gene3D" id="3.30.1360.60">
    <property type="entry name" value="Glucose permease domain IIB"/>
    <property type="match status" value="1"/>
</dbReference>
<evidence type="ECO:0000256" key="6">
    <source>
        <dbReference type="ARBA" id="ARBA00022683"/>
    </source>
</evidence>
<name>R2SUY6_9ENTE</name>
<dbReference type="eggNOG" id="COG1263">
    <property type="taxonomic scope" value="Bacteria"/>
</dbReference>
<dbReference type="GO" id="GO:0016301">
    <property type="term" value="F:kinase activity"/>
    <property type="evidence" value="ECO:0007669"/>
    <property type="project" value="UniProtKB-KW"/>
</dbReference>
<feature type="domain" description="PTS EIIC type-1" evidence="14">
    <location>
        <begin position="105"/>
        <end position="476"/>
    </location>
</feature>
<dbReference type="STRING" id="160454.RV10_GL004955"/>
<feature type="transmembrane region" description="Helical" evidence="12">
    <location>
        <begin position="110"/>
        <end position="133"/>
    </location>
</feature>
<evidence type="ECO:0000313" key="16">
    <source>
        <dbReference type="Proteomes" id="UP000013782"/>
    </source>
</evidence>
<evidence type="ECO:0000256" key="3">
    <source>
        <dbReference type="ARBA" id="ARBA00022475"/>
    </source>
</evidence>
<evidence type="ECO:0000256" key="2">
    <source>
        <dbReference type="ARBA" id="ARBA00022448"/>
    </source>
</evidence>
<feature type="transmembrane region" description="Helical" evidence="12">
    <location>
        <begin position="284"/>
        <end position="308"/>
    </location>
</feature>
<keyword evidence="5" id="KW-0808">Transferase</keyword>
<dbReference type="InterPro" id="IPR036878">
    <property type="entry name" value="Glu_permease_IIB"/>
</dbReference>
<dbReference type="FunFam" id="3.30.1360.60:FF:000001">
    <property type="entry name" value="PTS system glucose-specific IIBC component PtsG"/>
    <property type="match status" value="1"/>
</dbReference>
<dbReference type="CDD" id="cd00212">
    <property type="entry name" value="PTS_IIB_glc"/>
    <property type="match status" value="1"/>
</dbReference>
<dbReference type="HOGENOM" id="CLU_012312_2_0_9"/>
<dbReference type="InterPro" id="IPR013013">
    <property type="entry name" value="PTS_EIIC_1"/>
</dbReference>
<dbReference type="eggNOG" id="COG1264">
    <property type="taxonomic scope" value="Bacteria"/>
</dbReference>
<sequence>MRKYDALVQFIIEKIGGKDNVSGVTHCMTRLRFTLNDAGKVDEQALLKHAEIITAQYSGGQYQVVIGTHVADVYAEVVEALGSSSYVQEQSEDEEQKGLVNRSIEIITKVITPTLGILIAASLVLGIQSILTIANLTGPDQGESIILNALGNALFTFFPIILGYTSAKAFKSDGFIGMMIGATLVFPSILADLTSGDPLYTLFNHTIFATPVFKTFFGLPIIFPENGYTSTVIPIILAMFFISKVEKKLIQVIPKVLRFTLVPLITLLIGIPATILLFGPLANFASALISAAISFLYGDSPIVTGFVVGLLYQPLVLLGLHWPVIALGINNLATQGYDQLMPMIYTVPFAQMAVVFAVYLRTVSKKEKSICISAIISTVFCIIEPAMYGVTLPVKKRFFISCLASAVGGVIIAAFNVPNYASTIGLFGIGGFINPANADYSGFTIAVIATVATLAVGFVLGYLTYNDTKKIEKNEANETVIAEKKLA</sequence>
<dbReference type="GO" id="GO:0015771">
    <property type="term" value="P:trehalose transport"/>
    <property type="evidence" value="ECO:0007669"/>
    <property type="project" value="TreeGrafter"/>
</dbReference>
<evidence type="ECO:0000256" key="4">
    <source>
        <dbReference type="ARBA" id="ARBA00022597"/>
    </source>
</evidence>
<dbReference type="Proteomes" id="UP000013782">
    <property type="component" value="Unassembled WGS sequence"/>
</dbReference>
<dbReference type="PROSITE" id="PS51098">
    <property type="entry name" value="PTS_EIIB_TYPE_1"/>
    <property type="match status" value="1"/>
</dbReference>
<dbReference type="SUPFAM" id="SSF55604">
    <property type="entry name" value="Glucose permease domain IIB"/>
    <property type="match status" value="1"/>
</dbReference>
<feature type="transmembrane region" description="Helical" evidence="12">
    <location>
        <begin position="145"/>
        <end position="162"/>
    </location>
</feature>
<dbReference type="InterPro" id="IPR001996">
    <property type="entry name" value="PTS_IIB_1"/>
</dbReference>
<evidence type="ECO:0000256" key="7">
    <source>
        <dbReference type="ARBA" id="ARBA00022692"/>
    </source>
</evidence>
<keyword evidence="8" id="KW-0418">Kinase</keyword>
<evidence type="ECO:0000256" key="10">
    <source>
        <dbReference type="ARBA" id="ARBA00023136"/>
    </source>
</evidence>
<dbReference type="InterPro" id="IPR050558">
    <property type="entry name" value="PTS_Sugar-Specific_Components"/>
</dbReference>
<keyword evidence="16" id="KW-1185">Reference proteome</keyword>
<comment type="subcellular location">
    <subcellularLocation>
        <location evidence="1">Cell membrane</location>
        <topology evidence="1">Multi-pass membrane protein</topology>
    </subcellularLocation>
</comment>
<keyword evidence="9 12" id="KW-1133">Transmembrane helix</keyword>
<dbReference type="PANTHER" id="PTHR30175">
    <property type="entry name" value="PHOSPHOTRANSFERASE SYSTEM TRANSPORT PROTEIN"/>
    <property type="match status" value="1"/>
</dbReference>
<dbReference type="AlphaFoldDB" id="R2SUY6"/>
<keyword evidence="10 12" id="KW-0472">Membrane</keyword>
<keyword evidence="4" id="KW-0762">Sugar transport</keyword>
<feature type="transmembrane region" description="Helical" evidence="12">
    <location>
        <begin position="443"/>
        <end position="465"/>
    </location>
</feature>
<evidence type="ECO:0000256" key="8">
    <source>
        <dbReference type="ARBA" id="ARBA00022777"/>
    </source>
</evidence>
<gene>
    <name evidence="15" type="ORF">UAU_03186</name>
</gene>
<evidence type="ECO:0000256" key="5">
    <source>
        <dbReference type="ARBA" id="ARBA00022679"/>
    </source>
</evidence>
<dbReference type="PROSITE" id="PS01035">
    <property type="entry name" value="PTS_EIIB_TYPE_1_CYS"/>
    <property type="match status" value="1"/>
</dbReference>
<feature type="transmembrane region" description="Helical" evidence="12">
    <location>
        <begin position="174"/>
        <end position="191"/>
    </location>
</feature>
<feature type="transmembrane region" description="Helical" evidence="12">
    <location>
        <begin position="257"/>
        <end position="278"/>
    </location>
</feature>
<dbReference type="InterPro" id="IPR018113">
    <property type="entry name" value="PTrfase_EIIB_Cys"/>
</dbReference>
<feature type="active site" description="Phosphocysteine intermediate; for EIIB activity" evidence="11">
    <location>
        <position position="27"/>
    </location>
</feature>
<dbReference type="Pfam" id="PF02378">
    <property type="entry name" value="PTS_EIIC"/>
    <property type="match status" value="1"/>
</dbReference>
<organism evidence="15 16">
    <name type="scientific">Enterococcus pallens ATCC BAA-351</name>
    <dbReference type="NCBI Taxonomy" id="1158607"/>
    <lineage>
        <taxon>Bacteria</taxon>
        <taxon>Bacillati</taxon>
        <taxon>Bacillota</taxon>
        <taxon>Bacilli</taxon>
        <taxon>Lactobacillales</taxon>
        <taxon>Enterococcaceae</taxon>
        <taxon>Enterococcus</taxon>
    </lineage>
</organism>
<feature type="transmembrane region" description="Helical" evidence="12">
    <location>
        <begin position="372"/>
        <end position="392"/>
    </location>
</feature>
<dbReference type="GO" id="GO:0009401">
    <property type="term" value="P:phosphoenolpyruvate-dependent sugar phosphotransferase system"/>
    <property type="evidence" value="ECO:0007669"/>
    <property type="project" value="UniProtKB-KW"/>
</dbReference>